<dbReference type="Pfam" id="PF09335">
    <property type="entry name" value="VTT_dom"/>
    <property type="match status" value="1"/>
</dbReference>
<accession>A0A0F9FLB1</accession>
<comment type="caution">
    <text evidence="8">The sequence shown here is derived from an EMBL/GenBank/DDBJ whole genome shotgun (WGS) entry which is preliminary data.</text>
</comment>
<keyword evidence="2" id="KW-1003">Cell membrane</keyword>
<keyword evidence="5 6" id="KW-0472">Membrane</keyword>
<feature type="transmembrane region" description="Helical" evidence="6">
    <location>
        <begin position="12"/>
        <end position="32"/>
    </location>
</feature>
<reference evidence="8" key="1">
    <citation type="journal article" date="2015" name="Nature">
        <title>Complex archaea that bridge the gap between prokaryotes and eukaryotes.</title>
        <authorList>
            <person name="Spang A."/>
            <person name="Saw J.H."/>
            <person name="Jorgensen S.L."/>
            <person name="Zaremba-Niedzwiedzka K."/>
            <person name="Martijn J."/>
            <person name="Lind A.E."/>
            <person name="van Eijk R."/>
            <person name="Schleper C."/>
            <person name="Guy L."/>
            <person name="Ettema T.J."/>
        </authorList>
    </citation>
    <scope>NUCLEOTIDE SEQUENCE</scope>
</reference>
<name>A0A0F9FLB1_9ZZZZ</name>
<evidence type="ECO:0000256" key="5">
    <source>
        <dbReference type="ARBA" id="ARBA00023136"/>
    </source>
</evidence>
<evidence type="ECO:0000256" key="4">
    <source>
        <dbReference type="ARBA" id="ARBA00022989"/>
    </source>
</evidence>
<feature type="transmembrane region" description="Helical" evidence="6">
    <location>
        <begin position="165"/>
        <end position="190"/>
    </location>
</feature>
<evidence type="ECO:0000256" key="3">
    <source>
        <dbReference type="ARBA" id="ARBA00022692"/>
    </source>
</evidence>
<evidence type="ECO:0000259" key="7">
    <source>
        <dbReference type="Pfam" id="PF09335"/>
    </source>
</evidence>
<feature type="transmembrane region" description="Helical" evidence="6">
    <location>
        <begin position="52"/>
        <end position="74"/>
    </location>
</feature>
<evidence type="ECO:0000256" key="6">
    <source>
        <dbReference type="SAM" id="Phobius"/>
    </source>
</evidence>
<dbReference type="AlphaFoldDB" id="A0A0F9FLB1"/>
<evidence type="ECO:0000256" key="1">
    <source>
        <dbReference type="ARBA" id="ARBA00004651"/>
    </source>
</evidence>
<keyword evidence="4 6" id="KW-1133">Transmembrane helix</keyword>
<dbReference type="EMBL" id="LAZR01020901">
    <property type="protein sequence ID" value="KKL87199.1"/>
    <property type="molecule type" value="Genomic_DNA"/>
</dbReference>
<feature type="transmembrane region" description="Helical" evidence="6">
    <location>
        <begin position="137"/>
        <end position="159"/>
    </location>
</feature>
<dbReference type="InterPro" id="IPR051311">
    <property type="entry name" value="DedA_domain"/>
</dbReference>
<evidence type="ECO:0000313" key="8">
    <source>
        <dbReference type="EMBL" id="KKL87199.1"/>
    </source>
</evidence>
<keyword evidence="3 6" id="KW-0812">Transmembrane</keyword>
<sequence length="204" mass="22643">MELSFTEIIRVCGLLALFIIMLLENSILGPVIPGELVLFAAAALAGQDVFNIYAVFAVSFVATVTGSIIGYFIGRKAGIPLLKRFSKKLYSERLLEKSDEFFKQYGAVAIIFGRFVMGVRAFISLIAGTSDMKFGLFLLYTIIAAFVWTVLVTLLGFFFGRSIDVLAKIFGIAGAVILVIIILILIIIYLRKKRRERKNTNKPE</sequence>
<evidence type="ECO:0000256" key="2">
    <source>
        <dbReference type="ARBA" id="ARBA00022475"/>
    </source>
</evidence>
<gene>
    <name evidence="8" type="ORF">LCGC14_1937100</name>
</gene>
<protein>
    <recommendedName>
        <fullName evidence="7">VTT domain-containing protein</fullName>
    </recommendedName>
</protein>
<dbReference type="InterPro" id="IPR032816">
    <property type="entry name" value="VTT_dom"/>
</dbReference>
<feature type="domain" description="VTT" evidence="7">
    <location>
        <begin position="32"/>
        <end position="156"/>
    </location>
</feature>
<dbReference type="PANTHER" id="PTHR42709:SF6">
    <property type="entry name" value="UNDECAPRENYL PHOSPHATE TRANSPORTER A"/>
    <property type="match status" value="1"/>
</dbReference>
<dbReference type="GO" id="GO:0005886">
    <property type="term" value="C:plasma membrane"/>
    <property type="evidence" value="ECO:0007669"/>
    <property type="project" value="UniProtKB-SubCell"/>
</dbReference>
<proteinExistence type="predicted"/>
<comment type="subcellular location">
    <subcellularLocation>
        <location evidence="1">Cell membrane</location>
        <topology evidence="1">Multi-pass membrane protein</topology>
    </subcellularLocation>
</comment>
<dbReference type="PANTHER" id="PTHR42709">
    <property type="entry name" value="ALKALINE PHOSPHATASE LIKE PROTEIN"/>
    <property type="match status" value="1"/>
</dbReference>
<organism evidence="8">
    <name type="scientific">marine sediment metagenome</name>
    <dbReference type="NCBI Taxonomy" id="412755"/>
    <lineage>
        <taxon>unclassified sequences</taxon>
        <taxon>metagenomes</taxon>
        <taxon>ecological metagenomes</taxon>
    </lineage>
</organism>